<keyword evidence="8 12" id="KW-0496">Mitochondrion</keyword>
<dbReference type="CTD" id="23568"/>
<comment type="subcellular location">
    <subcellularLocation>
        <location evidence="1 12">Cytoplasm</location>
        <location evidence="1 12">Cytoskeleton</location>
        <location evidence="1 12">Cilium basal body</location>
    </subcellularLocation>
    <subcellularLocation>
        <location evidence="3 12">Cytoplasm</location>
        <location evidence="3 12">Cytoskeleton</location>
        <location evidence="3 12">Microtubule organizing center</location>
        <location evidence="3 12">Centrosome</location>
    </subcellularLocation>
    <subcellularLocation>
        <location evidence="12">Cytoplasm</location>
    </subcellularLocation>
    <subcellularLocation>
        <location evidence="2 12">Nucleus</location>
    </subcellularLocation>
    <subcellularLocation>
        <location evidence="12">Mitochondrion intermembrane space</location>
    </subcellularLocation>
</comment>
<reference evidence="15" key="2">
    <citation type="submission" date="2021-01" db="UniProtKB">
        <authorList>
            <consortium name="EnsemblMetazoa"/>
        </authorList>
    </citation>
    <scope>IDENTIFICATION</scope>
</reference>
<dbReference type="Proteomes" id="UP000007110">
    <property type="component" value="Unassembled WGS sequence"/>
</dbReference>
<evidence type="ECO:0000256" key="1">
    <source>
        <dbReference type="ARBA" id="ARBA00004120"/>
    </source>
</evidence>
<evidence type="ECO:0000256" key="8">
    <source>
        <dbReference type="ARBA" id="ARBA00023128"/>
    </source>
</evidence>
<keyword evidence="10 12" id="KW-0539">Nucleus</keyword>
<evidence type="ECO:0000259" key="14">
    <source>
        <dbReference type="Pfam" id="PF11527"/>
    </source>
</evidence>
<evidence type="ECO:0000256" key="13">
    <source>
        <dbReference type="SAM" id="MobiDB-lite"/>
    </source>
</evidence>
<evidence type="ECO:0000313" key="16">
    <source>
        <dbReference type="Proteomes" id="UP000007110"/>
    </source>
</evidence>
<dbReference type="GO" id="GO:0005929">
    <property type="term" value="C:cilium"/>
    <property type="evidence" value="ECO:0007669"/>
    <property type="project" value="UniProtKB-UniRule"/>
</dbReference>
<dbReference type="InParanoid" id="A0A7M7RDM0"/>
<dbReference type="GO" id="GO:0005634">
    <property type="term" value="C:nucleus"/>
    <property type="evidence" value="ECO:0007669"/>
    <property type="project" value="UniProtKB-SubCell"/>
</dbReference>
<dbReference type="InterPro" id="IPR038849">
    <property type="entry name" value="ARL2BP"/>
</dbReference>
<feature type="domain" description="BART" evidence="14">
    <location>
        <begin position="32"/>
        <end position="146"/>
    </location>
</feature>
<evidence type="ECO:0000256" key="5">
    <source>
        <dbReference type="ARBA" id="ARBA00014849"/>
    </source>
</evidence>
<dbReference type="PANTHER" id="PTHR15487">
    <property type="entry name" value="ADP-RIBOSYLATION FACTOR-LIKE PROTEIN 2-BINDING PROTEIN"/>
    <property type="match status" value="1"/>
</dbReference>
<dbReference type="AlphaFoldDB" id="A0A7M7RDM0"/>
<dbReference type="OrthoDB" id="302784at2759"/>
<comment type="similarity">
    <text evidence="4 12">Belongs to the ARL2BP family.</text>
</comment>
<dbReference type="Pfam" id="PF11527">
    <property type="entry name" value="ARL2_Bind_BART"/>
    <property type="match status" value="1"/>
</dbReference>
<evidence type="ECO:0000256" key="12">
    <source>
        <dbReference type="RuleBase" id="RU367099"/>
    </source>
</evidence>
<accession>A0A7M7RDM0</accession>
<dbReference type="FunCoup" id="A0A7M7RDM0">
    <property type="interactions" value="346"/>
</dbReference>
<evidence type="ECO:0000256" key="2">
    <source>
        <dbReference type="ARBA" id="ARBA00004123"/>
    </source>
</evidence>
<comment type="function">
    <text evidence="12">Plays a role as an effector of the ADP-ribosylation factor-like protein 2, ARL2.</text>
</comment>
<keyword evidence="11 12" id="KW-0966">Cell projection</keyword>
<evidence type="ECO:0000313" key="15">
    <source>
        <dbReference type="EnsemblMetazoa" id="XP_784775"/>
    </source>
</evidence>
<dbReference type="InterPro" id="IPR042541">
    <property type="entry name" value="BART_sf"/>
</dbReference>
<dbReference type="RefSeq" id="XP_784775.4">
    <property type="nucleotide sequence ID" value="XM_779682.5"/>
</dbReference>
<evidence type="ECO:0000256" key="6">
    <source>
        <dbReference type="ARBA" id="ARBA00022490"/>
    </source>
</evidence>
<dbReference type="Gene3D" id="1.20.1520.10">
    <property type="entry name" value="ADP-ribosylation factor-like 2-binding protein, domain"/>
    <property type="match status" value="1"/>
</dbReference>
<feature type="region of interest" description="Disordered" evidence="13">
    <location>
        <begin position="166"/>
        <end position="195"/>
    </location>
</feature>
<name>A0A7M7RDM0_STRPU</name>
<sequence>MATNLLGDGDHDDFMDFQEELAGSSSNLADRKFDAIIGHIEDIIMEDGFHSLKDDFMEKHYEVFEDTEENKFEYTDIFNQYTRLIEKYIEEQLTARIPAFCMEEFLKQLLKRKDKLEGEIFEILYTFSDFVAFKELMVDYRADKEGTCIDMGDNLIVTPFTVNNTKAAPSSSSSSSKPASGSSSTSGPSEATGSS</sequence>
<dbReference type="GeneID" id="579574"/>
<reference evidence="16" key="1">
    <citation type="submission" date="2015-02" db="EMBL/GenBank/DDBJ databases">
        <title>Genome sequencing for Strongylocentrotus purpuratus.</title>
        <authorList>
            <person name="Murali S."/>
            <person name="Liu Y."/>
            <person name="Vee V."/>
            <person name="English A."/>
            <person name="Wang M."/>
            <person name="Skinner E."/>
            <person name="Han Y."/>
            <person name="Muzny D.M."/>
            <person name="Worley K.C."/>
            <person name="Gibbs R.A."/>
        </authorList>
    </citation>
    <scope>NUCLEOTIDE SEQUENCE</scope>
</reference>
<keyword evidence="6 12" id="KW-0963">Cytoplasm</keyword>
<dbReference type="OMA" id="HLFICIK"/>
<dbReference type="GO" id="GO:0005813">
    <property type="term" value="C:centrosome"/>
    <property type="evidence" value="ECO:0007669"/>
    <property type="project" value="UniProtKB-SubCell"/>
</dbReference>
<dbReference type="EnsemblMetazoa" id="XM_779682">
    <property type="protein sequence ID" value="XP_784775"/>
    <property type="gene ID" value="LOC579574"/>
</dbReference>
<dbReference type="KEGG" id="spu:579574"/>
<protein>
    <recommendedName>
        <fullName evidence="5 12">ADP-ribosylation factor-like protein 2-binding protein</fullName>
        <shortName evidence="12">ARF-like 2-binding protein</shortName>
    </recommendedName>
</protein>
<dbReference type="PANTHER" id="PTHR15487:SF4">
    <property type="entry name" value="ADP-RIBOSYLATION FACTOR-LIKE PROTEIN 2-BINDING PROTEIN"/>
    <property type="match status" value="1"/>
</dbReference>
<keyword evidence="9 12" id="KW-0206">Cytoskeleton</keyword>
<organism evidence="15 16">
    <name type="scientific">Strongylocentrotus purpuratus</name>
    <name type="common">Purple sea urchin</name>
    <dbReference type="NCBI Taxonomy" id="7668"/>
    <lineage>
        <taxon>Eukaryota</taxon>
        <taxon>Metazoa</taxon>
        <taxon>Echinodermata</taxon>
        <taxon>Eleutherozoa</taxon>
        <taxon>Echinozoa</taxon>
        <taxon>Echinoidea</taxon>
        <taxon>Euechinoidea</taxon>
        <taxon>Echinacea</taxon>
        <taxon>Camarodonta</taxon>
        <taxon>Echinidea</taxon>
        <taxon>Strongylocentrotidae</taxon>
        <taxon>Strongylocentrotus</taxon>
    </lineage>
</organism>
<evidence type="ECO:0000256" key="9">
    <source>
        <dbReference type="ARBA" id="ARBA00023212"/>
    </source>
</evidence>
<dbReference type="InterPro" id="IPR023379">
    <property type="entry name" value="BART_dom"/>
</dbReference>
<keyword evidence="7 12" id="KW-0969">Cilium</keyword>
<evidence type="ECO:0000256" key="3">
    <source>
        <dbReference type="ARBA" id="ARBA00004300"/>
    </source>
</evidence>
<proteinExistence type="inferred from homology"/>
<evidence type="ECO:0000256" key="10">
    <source>
        <dbReference type="ARBA" id="ARBA00023242"/>
    </source>
</evidence>
<evidence type="ECO:0000256" key="11">
    <source>
        <dbReference type="ARBA" id="ARBA00023273"/>
    </source>
</evidence>
<evidence type="ECO:0000256" key="4">
    <source>
        <dbReference type="ARBA" id="ARBA00009880"/>
    </source>
</evidence>
<evidence type="ECO:0000256" key="7">
    <source>
        <dbReference type="ARBA" id="ARBA00023069"/>
    </source>
</evidence>
<dbReference type="GO" id="GO:0005758">
    <property type="term" value="C:mitochondrial intermembrane space"/>
    <property type="evidence" value="ECO:0000318"/>
    <property type="project" value="GO_Central"/>
</dbReference>
<keyword evidence="16" id="KW-1185">Reference proteome</keyword>